<protein>
    <submittedName>
        <fullName evidence="1">Uncharacterized protein</fullName>
    </submittedName>
</protein>
<organism evidence="1">
    <name type="scientific">Ditylum brightwellii</name>
    <dbReference type="NCBI Taxonomy" id="49249"/>
    <lineage>
        <taxon>Eukaryota</taxon>
        <taxon>Sar</taxon>
        <taxon>Stramenopiles</taxon>
        <taxon>Ochrophyta</taxon>
        <taxon>Bacillariophyta</taxon>
        <taxon>Mediophyceae</taxon>
        <taxon>Lithodesmiophycidae</taxon>
        <taxon>Lithodesmiales</taxon>
        <taxon>Lithodesmiaceae</taxon>
        <taxon>Ditylum</taxon>
    </lineage>
</organism>
<sequence length="115" mass="12480">MRFVIPVGGFAAFMNYLSHKMPLLSLPALMGLSLIYLANGHGGPILSRLPHELAHSLHCGTVLHRMTNIIGCALLLGSNYVSHRASCSHDKSCGHSGCRTLDDAFFKWDKSAMSV</sequence>
<name>A0A7S4QH16_9STRA</name>
<reference evidence="1" key="1">
    <citation type="submission" date="2021-01" db="EMBL/GenBank/DDBJ databases">
        <authorList>
            <person name="Corre E."/>
            <person name="Pelletier E."/>
            <person name="Niang G."/>
            <person name="Scheremetjew M."/>
            <person name="Finn R."/>
            <person name="Kale V."/>
            <person name="Holt S."/>
            <person name="Cochrane G."/>
            <person name="Meng A."/>
            <person name="Brown T."/>
            <person name="Cohen L."/>
        </authorList>
    </citation>
    <scope>NUCLEOTIDE SEQUENCE</scope>
    <source>
        <strain evidence="1">GSO104</strain>
    </source>
</reference>
<accession>A0A7S4QH16</accession>
<dbReference type="AlphaFoldDB" id="A0A7S4QH16"/>
<evidence type="ECO:0000313" key="1">
    <source>
        <dbReference type="EMBL" id="CAE4581664.1"/>
    </source>
</evidence>
<proteinExistence type="predicted"/>
<gene>
    <name evidence="1" type="ORF">DBRI00130_LOCUS1867</name>
</gene>
<dbReference type="EMBL" id="HBNS01002327">
    <property type="protein sequence ID" value="CAE4581664.1"/>
    <property type="molecule type" value="Transcribed_RNA"/>
</dbReference>